<dbReference type="EMBL" id="JADFTS010000008">
    <property type="protein sequence ID" value="KAF9590886.1"/>
    <property type="molecule type" value="Genomic_DNA"/>
</dbReference>
<evidence type="ECO:0000313" key="2">
    <source>
        <dbReference type="EMBL" id="KAF9590886.1"/>
    </source>
</evidence>
<protein>
    <submittedName>
        <fullName evidence="2">Uncharacterized protein</fullName>
    </submittedName>
</protein>
<feature type="region of interest" description="Disordered" evidence="1">
    <location>
        <begin position="1"/>
        <end position="107"/>
    </location>
</feature>
<dbReference type="Proteomes" id="UP000631114">
    <property type="component" value="Unassembled WGS sequence"/>
</dbReference>
<comment type="caution">
    <text evidence="2">The sequence shown here is derived from an EMBL/GenBank/DDBJ whole genome shotgun (WGS) entry which is preliminary data.</text>
</comment>
<proteinExistence type="predicted"/>
<sequence>MEIMMASSSTVQLSNPFHYSSSSSSSSIKQQRHKPSLSFTTRATDPEIEAKTTETETPQDSEDNESFENRLAQVRLRYKSGTGKKAEARKGKKPKKGSSGNGANGKALFLPPVPLKEPVSSGVKVEMGFSRYTERLNGRLAGLGLAALLLVELASGKSVIKYHSPSIVFIQLYFVAAVSAVFVKFEKERVSVWPNTQSSLLDK</sequence>
<evidence type="ECO:0000313" key="3">
    <source>
        <dbReference type="Proteomes" id="UP000631114"/>
    </source>
</evidence>
<keyword evidence="3" id="KW-1185">Reference proteome</keyword>
<organism evidence="2 3">
    <name type="scientific">Coptis chinensis</name>
    <dbReference type="NCBI Taxonomy" id="261450"/>
    <lineage>
        <taxon>Eukaryota</taxon>
        <taxon>Viridiplantae</taxon>
        <taxon>Streptophyta</taxon>
        <taxon>Embryophyta</taxon>
        <taxon>Tracheophyta</taxon>
        <taxon>Spermatophyta</taxon>
        <taxon>Magnoliopsida</taxon>
        <taxon>Ranunculales</taxon>
        <taxon>Ranunculaceae</taxon>
        <taxon>Coptidoideae</taxon>
        <taxon>Coptis</taxon>
    </lineage>
</organism>
<evidence type="ECO:0000256" key="1">
    <source>
        <dbReference type="SAM" id="MobiDB-lite"/>
    </source>
</evidence>
<dbReference type="AlphaFoldDB" id="A0A835H1I9"/>
<dbReference type="SUPFAM" id="SSF103511">
    <property type="entry name" value="Chlorophyll a-b binding protein"/>
    <property type="match status" value="1"/>
</dbReference>
<feature type="compositionally biased region" description="Polar residues" evidence="1">
    <location>
        <begin position="1"/>
        <end position="19"/>
    </location>
</feature>
<gene>
    <name evidence="2" type="ORF">IFM89_000142</name>
</gene>
<dbReference type="OrthoDB" id="1934145at2759"/>
<accession>A0A835H1I9</accession>
<reference evidence="2 3" key="1">
    <citation type="submission" date="2020-10" db="EMBL/GenBank/DDBJ databases">
        <title>The Coptis chinensis genome and diversification of protoberbering-type alkaloids.</title>
        <authorList>
            <person name="Wang B."/>
            <person name="Shu S."/>
            <person name="Song C."/>
            <person name="Liu Y."/>
        </authorList>
    </citation>
    <scope>NUCLEOTIDE SEQUENCE [LARGE SCALE GENOMIC DNA]</scope>
    <source>
        <strain evidence="2">HL-2020</strain>
        <tissue evidence="2">Leaf</tissue>
    </source>
</reference>
<name>A0A835H1I9_9MAGN</name>
<feature type="compositionally biased region" description="Acidic residues" evidence="1">
    <location>
        <begin position="57"/>
        <end position="66"/>
    </location>
</feature>
<feature type="compositionally biased region" description="Basic and acidic residues" evidence="1">
    <location>
        <begin position="44"/>
        <end position="54"/>
    </location>
</feature>